<dbReference type="GO" id="GO:0005829">
    <property type="term" value="C:cytosol"/>
    <property type="evidence" value="ECO:0007669"/>
    <property type="project" value="TreeGrafter"/>
</dbReference>
<dbReference type="PROSITE" id="PS50110">
    <property type="entry name" value="RESPONSE_REGULATORY"/>
    <property type="match status" value="1"/>
</dbReference>
<feature type="region of interest" description="Disordered" evidence="8">
    <location>
        <begin position="444"/>
        <end position="504"/>
    </location>
</feature>
<dbReference type="Pfam" id="PF00072">
    <property type="entry name" value="Response_reg"/>
    <property type="match status" value="1"/>
</dbReference>
<feature type="domain" description="Response regulatory" evidence="9">
    <location>
        <begin position="215"/>
        <end position="332"/>
    </location>
</feature>
<dbReference type="InterPro" id="IPR010744">
    <property type="entry name" value="Phage_CI_N"/>
</dbReference>
<evidence type="ECO:0000259" key="11">
    <source>
        <dbReference type="PROSITE" id="PS51755"/>
    </source>
</evidence>
<dbReference type="SMART" id="SM00862">
    <property type="entry name" value="Trans_reg_C"/>
    <property type="match status" value="1"/>
</dbReference>
<feature type="domain" description="HTH cro/C1-type" evidence="10">
    <location>
        <begin position="14"/>
        <end position="69"/>
    </location>
</feature>
<dbReference type="Pfam" id="PF07022">
    <property type="entry name" value="Phage_CI_repr"/>
    <property type="match status" value="1"/>
</dbReference>
<dbReference type="Proteomes" id="UP000467840">
    <property type="component" value="Unassembled WGS sequence"/>
</dbReference>
<dbReference type="Gene3D" id="1.10.10.10">
    <property type="entry name" value="Winged helix-like DNA-binding domain superfamily/Winged helix DNA-binding domain"/>
    <property type="match status" value="1"/>
</dbReference>
<dbReference type="InterPro" id="IPR036388">
    <property type="entry name" value="WH-like_DNA-bd_sf"/>
</dbReference>
<feature type="modified residue" description="4-aspartylphosphate" evidence="6">
    <location>
        <position position="266"/>
    </location>
</feature>
<evidence type="ECO:0000256" key="5">
    <source>
        <dbReference type="ARBA" id="ARBA00023163"/>
    </source>
</evidence>
<evidence type="ECO:0000313" key="12">
    <source>
        <dbReference type="EMBL" id="KAF2282054.1"/>
    </source>
</evidence>
<dbReference type="InterPro" id="IPR039420">
    <property type="entry name" value="WalR-like"/>
</dbReference>
<comment type="caution">
    <text evidence="12">The sequence shown here is derived from an EMBL/GenBank/DDBJ whole genome shotgun (WGS) entry which is preliminary data.</text>
</comment>
<gene>
    <name evidence="12" type="ORF">GH714_042878</name>
</gene>
<dbReference type="GO" id="GO:0032993">
    <property type="term" value="C:protein-DNA complex"/>
    <property type="evidence" value="ECO:0007669"/>
    <property type="project" value="TreeGrafter"/>
</dbReference>
<dbReference type="InterPro" id="IPR036286">
    <property type="entry name" value="LexA/Signal_pep-like_sf"/>
</dbReference>
<dbReference type="GO" id="GO:0000976">
    <property type="term" value="F:transcription cis-regulatory region binding"/>
    <property type="evidence" value="ECO:0007669"/>
    <property type="project" value="TreeGrafter"/>
</dbReference>
<dbReference type="InterPro" id="IPR001789">
    <property type="entry name" value="Sig_transdc_resp-reg_receiver"/>
</dbReference>
<dbReference type="Gene3D" id="3.40.50.2300">
    <property type="match status" value="1"/>
</dbReference>
<feature type="compositionally biased region" description="Basic and acidic residues" evidence="8">
    <location>
        <begin position="493"/>
        <end position="504"/>
    </location>
</feature>
<dbReference type="PANTHER" id="PTHR48111">
    <property type="entry name" value="REGULATOR OF RPOS"/>
    <property type="match status" value="1"/>
</dbReference>
<keyword evidence="3" id="KW-0805">Transcription regulation</keyword>
<reference evidence="12 13" key="1">
    <citation type="journal article" date="2020" name="Mol. Plant">
        <title>The Chromosome-Based Rubber Tree Genome Provides New Insights into Spurge Genome Evolution and Rubber Biosynthesis.</title>
        <authorList>
            <person name="Liu J."/>
            <person name="Shi C."/>
            <person name="Shi C.C."/>
            <person name="Li W."/>
            <person name="Zhang Q.J."/>
            <person name="Zhang Y."/>
            <person name="Li K."/>
            <person name="Lu H.F."/>
            <person name="Shi C."/>
            <person name="Zhu S.T."/>
            <person name="Xiao Z.Y."/>
            <person name="Nan H."/>
            <person name="Yue Y."/>
            <person name="Zhu X.G."/>
            <person name="Wu Y."/>
            <person name="Hong X.N."/>
            <person name="Fan G.Y."/>
            <person name="Tong Y."/>
            <person name="Zhang D."/>
            <person name="Mao C.L."/>
            <person name="Liu Y.L."/>
            <person name="Hao S.J."/>
            <person name="Liu W.Q."/>
            <person name="Lv M.Q."/>
            <person name="Zhang H.B."/>
            <person name="Liu Y."/>
            <person name="Hu-Tang G.R."/>
            <person name="Wang J.P."/>
            <person name="Wang J.H."/>
            <person name="Sun Y.H."/>
            <person name="Ni S.B."/>
            <person name="Chen W.B."/>
            <person name="Zhang X.C."/>
            <person name="Jiao Y.N."/>
            <person name="Eichler E.E."/>
            <person name="Li G.H."/>
            <person name="Liu X."/>
            <person name="Gao L.Z."/>
        </authorList>
    </citation>
    <scope>NUCLEOTIDE SEQUENCE [LARGE SCALE GENOMIC DNA]</scope>
    <source>
        <strain evidence="13">cv. GT1</strain>
        <tissue evidence="12">Leaf</tissue>
    </source>
</reference>
<dbReference type="SUPFAM" id="SSF51306">
    <property type="entry name" value="LexA/Signal peptidase"/>
    <property type="match status" value="1"/>
</dbReference>
<dbReference type="InterPro" id="IPR015927">
    <property type="entry name" value="Peptidase_S24_S26A/B/C"/>
</dbReference>
<evidence type="ECO:0000256" key="1">
    <source>
        <dbReference type="ARBA" id="ARBA00022553"/>
    </source>
</evidence>
<dbReference type="FunFam" id="1.10.10.10:FF:000052">
    <property type="entry name" value="Cell cycle response regulator"/>
    <property type="match status" value="1"/>
</dbReference>
<evidence type="ECO:0000256" key="3">
    <source>
        <dbReference type="ARBA" id="ARBA00023015"/>
    </source>
</evidence>
<evidence type="ECO:0000313" key="13">
    <source>
        <dbReference type="Proteomes" id="UP000467840"/>
    </source>
</evidence>
<protein>
    <submittedName>
        <fullName evidence="12">Uncharacterized protein</fullName>
    </submittedName>
</protein>
<dbReference type="PROSITE" id="PS50943">
    <property type="entry name" value="HTH_CROC1"/>
    <property type="match status" value="1"/>
</dbReference>
<feature type="compositionally biased region" description="Polar residues" evidence="8">
    <location>
        <begin position="450"/>
        <end position="473"/>
    </location>
</feature>
<evidence type="ECO:0000256" key="4">
    <source>
        <dbReference type="ARBA" id="ARBA00023125"/>
    </source>
</evidence>
<keyword evidence="1 6" id="KW-0597">Phosphoprotein</keyword>
<dbReference type="InterPro" id="IPR001867">
    <property type="entry name" value="OmpR/PhoB-type_DNA-bd"/>
</dbReference>
<feature type="DNA-binding region" description="OmpR/PhoB-type" evidence="7">
    <location>
        <begin position="340"/>
        <end position="440"/>
    </location>
</feature>
<dbReference type="Gene3D" id="1.10.260.40">
    <property type="entry name" value="lambda repressor-like DNA-binding domains"/>
    <property type="match status" value="1"/>
</dbReference>
<dbReference type="Pfam" id="PF00717">
    <property type="entry name" value="Peptidase_S24"/>
    <property type="match status" value="1"/>
</dbReference>
<dbReference type="InterPro" id="IPR010982">
    <property type="entry name" value="Lambda_DNA-bd_dom_sf"/>
</dbReference>
<dbReference type="Gene3D" id="6.10.250.690">
    <property type="match status" value="1"/>
</dbReference>
<evidence type="ECO:0000256" key="8">
    <source>
        <dbReference type="SAM" id="MobiDB-lite"/>
    </source>
</evidence>
<dbReference type="PROSITE" id="PS51755">
    <property type="entry name" value="OMPR_PHOB"/>
    <property type="match status" value="1"/>
</dbReference>
<dbReference type="InterPro" id="IPR039418">
    <property type="entry name" value="LexA-like"/>
</dbReference>
<dbReference type="InterPro" id="IPR011006">
    <property type="entry name" value="CheY-like_superfamily"/>
</dbReference>
<dbReference type="SUPFAM" id="SSF52172">
    <property type="entry name" value="CheY-like"/>
    <property type="match status" value="1"/>
</dbReference>
<name>A0A6A6K0N3_HEVBR</name>
<keyword evidence="5" id="KW-0804">Transcription</keyword>
<dbReference type="InterPro" id="IPR001387">
    <property type="entry name" value="Cro/C1-type_HTH"/>
</dbReference>
<dbReference type="SMART" id="SM00448">
    <property type="entry name" value="REC"/>
    <property type="match status" value="1"/>
</dbReference>
<dbReference type="CDD" id="cd06529">
    <property type="entry name" value="S24_LexA-like"/>
    <property type="match status" value="1"/>
</dbReference>
<dbReference type="SMART" id="SM00530">
    <property type="entry name" value="HTH_XRE"/>
    <property type="match status" value="1"/>
</dbReference>
<keyword evidence="4 7" id="KW-0238">DNA-binding</keyword>
<evidence type="ECO:0000256" key="7">
    <source>
        <dbReference type="PROSITE-ProRule" id="PRU01091"/>
    </source>
</evidence>
<dbReference type="SUPFAM" id="SSF47413">
    <property type="entry name" value="lambda repressor-like DNA-binding domains"/>
    <property type="match status" value="1"/>
</dbReference>
<keyword evidence="2" id="KW-0902">Two-component regulatory system</keyword>
<dbReference type="EMBL" id="JAAGAX010000511">
    <property type="protein sequence ID" value="KAF2282054.1"/>
    <property type="molecule type" value="Genomic_DNA"/>
</dbReference>
<dbReference type="AlphaFoldDB" id="A0A6A6K0N3"/>
<dbReference type="Gene3D" id="2.10.109.10">
    <property type="entry name" value="Umud Fragment, subunit A"/>
    <property type="match status" value="1"/>
</dbReference>
<sequence length="504" mass="55665">MEKQGSCSTIVARIRSQMDKIGINARELADRASVGKSFVYDILSGKSSNPTSKKLMAIAEVLQVPLAYLVGSDDGLYDVTSGGVLPVYYLAESEDEEDRNNYTRCSRFYMPAHTKLPFSVESLRFYDVKGDSMSPTLVGQDVVLVDVSDKIAHPAGVFAIRDSVGILIRRLEYVRDGQNIMLHVVCDNKKYSSYECPVEDIKVLGRVRSSCCGLEKPVAWLITGTPLAVEASLSSEGHFCETMASAQDCYGSIIPKNDDYDVVILDIHFPGKVDGYDILVKLRESGIKVPVLILSCISSVAHKVKGLYYGADDYITKPFHKSELLARIKAIVRRTRGHPESIVRVGNISINLDHKCVECNGEIIHLTKKEYGMIELLSSRLGTVLTKEMFLSHLYRELDEPSDDKIIDVFMCKLRKKLKVANNGKNYIETVWGRGYVLKECASDDEESNNKGSGSVNKASDSDAKNSSGNNSKGARPGYNKWSADGECGGAGKTEERRNYAEEA</sequence>
<proteinExistence type="predicted"/>
<dbReference type="CDD" id="cd00093">
    <property type="entry name" value="HTH_XRE"/>
    <property type="match status" value="1"/>
</dbReference>
<evidence type="ECO:0000256" key="6">
    <source>
        <dbReference type="PROSITE-ProRule" id="PRU00169"/>
    </source>
</evidence>
<dbReference type="CDD" id="cd00383">
    <property type="entry name" value="trans_reg_C"/>
    <property type="match status" value="1"/>
</dbReference>
<evidence type="ECO:0000259" key="9">
    <source>
        <dbReference type="PROSITE" id="PS50110"/>
    </source>
</evidence>
<dbReference type="PANTHER" id="PTHR48111:SF22">
    <property type="entry name" value="REGULATOR OF RPOS"/>
    <property type="match status" value="1"/>
</dbReference>
<dbReference type="GO" id="GO:0045892">
    <property type="term" value="P:negative regulation of DNA-templated transcription"/>
    <property type="evidence" value="ECO:0007669"/>
    <property type="project" value="InterPro"/>
</dbReference>
<keyword evidence="13" id="KW-1185">Reference proteome</keyword>
<evidence type="ECO:0000256" key="2">
    <source>
        <dbReference type="ARBA" id="ARBA00023012"/>
    </source>
</evidence>
<dbReference type="Pfam" id="PF00486">
    <property type="entry name" value="Trans_reg_C"/>
    <property type="match status" value="1"/>
</dbReference>
<accession>A0A6A6K0N3</accession>
<organism evidence="12 13">
    <name type="scientific">Hevea brasiliensis</name>
    <name type="common">Para rubber tree</name>
    <name type="synonym">Siphonia brasiliensis</name>
    <dbReference type="NCBI Taxonomy" id="3981"/>
    <lineage>
        <taxon>Eukaryota</taxon>
        <taxon>Viridiplantae</taxon>
        <taxon>Streptophyta</taxon>
        <taxon>Embryophyta</taxon>
        <taxon>Tracheophyta</taxon>
        <taxon>Spermatophyta</taxon>
        <taxon>Magnoliopsida</taxon>
        <taxon>eudicotyledons</taxon>
        <taxon>Gunneridae</taxon>
        <taxon>Pentapetalae</taxon>
        <taxon>rosids</taxon>
        <taxon>fabids</taxon>
        <taxon>Malpighiales</taxon>
        <taxon>Euphorbiaceae</taxon>
        <taxon>Crotonoideae</taxon>
        <taxon>Micrandreae</taxon>
        <taxon>Hevea</taxon>
    </lineage>
</organism>
<dbReference type="GO" id="GO:0000156">
    <property type="term" value="F:phosphorelay response regulator activity"/>
    <property type="evidence" value="ECO:0007669"/>
    <property type="project" value="TreeGrafter"/>
</dbReference>
<evidence type="ECO:0000259" key="10">
    <source>
        <dbReference type="PROSITE" id="PS50943"/>
    </source>
</evidence>
<feature type="domain" description="OmpR/PhoB-type" evidence="11">
    <location>
        <begin position="340"/>
        <end position="440"/>
    </location>
</feature>